<dbReference type="EMBL" id="KP714101">
    <property type="protein sequence ID" value="AKH40335.1"/>
    <property type="molecule type" value="Genomic_DNA"/>
</dbReference>
<reference evidence="2" key="1">
    <citation type="journal article" date="2015" name="PLoS Biol.">
        <title>The Discovery, Distribution, and Evolution of Viruses Associated with Drosophila melanogaster.</title>
        <authorList>
            <person name="Webster C.L."/>
            <person name="Waldron F.M."/>
            <person name="Robertson S."/>
            <person name="Crowson D."/>
            <person name="Ferrari G."/>
            <person name="Quintana J.F."/>
            <person name="Brouqui J.M."/>
            <person name="Bayne E.H."/>
            <person name="Longdon B."/>
            <person name="Buck A.H."/>
            <person name="Lazzaro B.P."/>
            <person name="Akorli J."/>
            <person name="Haddrill P.R."/>
            <person name="Obbard D.J."/>
        </authorList>
    </citation>
    <scope>NUCLEOTIDE SEQUENCE</scope>
</reference>
<proteinExistence type="predicted"/>
<evidence type="ECO:0000256" key="1">
    <source>
        <dbReference type="SAM" id="MobiDB-lite"/>
    </source>
</evidence>
<name>A0A0F7KIT3_9VIRU</name>
<evidence type="ECO:0000313" key="2">
    <source>
        <dbReference type="EMBL" id="AKH40335.1"/>
    </source>
</evidence>
<accession>A0A0F7KIT3</accession>
<organism evidence="2">
    <name type="scientific">Kallithea virus</name>
    <dbReference type="NCBI Taxonomy" id="1654582"/>
    <lineage>
        <taxon>Viruses</taxon>
        <taxon>Viruses incertae sedis</taxon>
        <taxon>Naldaviricetes</taxon>
        <taxon>Lefavirales</taxon>
        <taxon>Nudiviridae</taxon>
        <taxon>Alphanudivirus</taxon>
        <taxon>Alphanudivirus dromelanogasteris</taxon>
    </lineage>
</organism>
<feature type="compositionally biased region" description="Polar residues" evidence="1">
    <location>
        <begin position="154"/>
        <end position="172"/>
    </location>
</feature>
<sequence length="681" mass="80996">MAPPSLNMSDIFTIYNNYEASNVKIWEIIRSYDPIEFAKFLYVLENVTKSRKRLAIHLDDNQIADFSSIDRPANKKRRINNDINDVNNNNSDYDDDIYIPISKFKTLRIERCVDYYKFDNEIFSNRQYQMPESQSTNQQASSNNNTDGDDFDDISNNLNIQRSTKDSNTMISSNDNTLVRSEISIFWNRNDGSKFTQHLNTKYRNLWNVGEKRYPDINITNIMNDLRNEQITKSHKLENDTKDNKNNKSIDHRLTSVYARILNHNIGTFSYASLLTNIRYLLFNDNFQLNRNDINGRQNNQTLIEQFLLFYKNLTFSQTIDNDPRNFHFLVVPQPRQFPTIELNYWQSDNNLGNDASNFIYQPYFHGIHLVVYSSPTETKCFNRFGDLYANFAYNLRSKEPCTFEAVILPTDSYGNTRSWRYWQYRQNWRMYIVDVYRYKQMVLLSKPFEERIIYAKKIANGNEILSIPDNLKSIDYLFKEYRKNKDIYDSIIGIYRRHRKHILCEPSLQQLSMLENGNDRLNTSNLRSPKTIKHIDHRRNSYILFNLLYTFDMLDLKVIPLDKSCDINRLHMNLEMADYKVLCLGYGHTESKIYLCRYDRTCHQFVHSATLERLNIESCKLHYKPDKIYVINNKIIPQGILYLRVYFDINYNVVGYDTKITDGRFKLPYDNILYNIEKTI</sequence>
<feature type="compositionally biased region" description="Low complexity" evidence="1">
    <location>
        <begin position="133"/>
        <end position="146"/>
    </location>
</feature>
<feature type="region of interest" description="Disordered" evidence="1">
    <location>
        <begin position="130"/>
        <end position="172"/>
    </location>
</feature>
<protein>
    <submittedName>
        <fullName evidence="2">Putative gp48-like protein</fullName>
    </submittedName>
</protein>